<dbReference type="GO" id="GO:0016491">
    <property type="term" value="F:oxidoreductase activity"/>
    <property type="evidence" value="ECO:0007669"/>
    <property type="project" value="UniProtKB-KW"/>
</dbReference>
<keyword evidence="3" id="KW-0004">4Fe-4S</keyword>
<keyword evidence="6 11" id="KW-1133">Transmembrane helix</keyword>
<comment type="subcellular location">
    <subcellularLocation>
        <location evidence="1">Cell membrane</location>
        <topology evidence="1">Multi-pass membrane protein</topology>
    </subcellularLocation>
</comment>
<dbReference type="Gene3D" id="1.20.950.20">
    <property type="entry name" value="Transmembrane di-heme cytochromes, Chain C"/>
    <property type="match status" value="1"/>
</dbReference>
<dbReference type="InterPro" id="IPR017896">
    <property type="entry name" value="4Fe4S_Fe-S-bd"/>
</dbReference>
<evidence type="ECO:0000256" key="6">
    <source>
        <dbReference type="ARBA" id="ARBA00022989"/>
    </source>
</evidence>
<dbReference type="Pfam" id="PF02754">
    <property type="entry name" value="CCG"/>
    <property type="match status" value="2"/>
</dbReference>
<sequence>MELTREIYWNVGHGAATLIPMYVLVIIALGVMVKRFLGRIQIYKQGLPLERTDRLYERVSRALKILLSQKRVIQQRWPGLVHGLFFWGGAVLTVGTILVFVQVDFTDPWFNEKFLTGTVYLVFSLSLDIAGFLCLVMLAGLLVRRYTAAPDGLAITRLDTAAHGILLAILVTGFGVEGARMAVTELGTPLAYWSPVGLLVAMALSRIDETGLRGLHLAMWWLHMVLVAGFIVLIPFTRLKHIVTTGLNHVFESLEPKAMLDKLDLEDENAETFGATHLNELTWKDIFDTDACTACMRCQERCPAYSTNKPLSPMRVIDVLGDIAEQHPEANLFKTIGEDAIWSCTTCGACQDGCPAAIEHVRKIVEIRRAMVLTHATFPQELIETFNNLENQANPWGFGADGRADWAKGMDVPLMSDHPDADLLWFVGCAGSFDDRGRKISRAMARVLLRAGVDFAILGPEEACNGDMARRAGNEYLAQMLMQQNAEVFNQYKPKRILTGCPHCFNIIKNEYFQFDARYPVVSNAELLFELHQQGRLKPNGKDLGSLTFHDSCYLGRWNGIVQMPRDLLRSMNAGQLIEMRRTGEEGFCCGAGGGRMFMEETLGKRINVERAEEIIQTRAATVAAACPFCATMLSDGLMDKEAEVVVKDIAELVDEATA</sequence>
<feature type="transmembrane region" description="Helical" evidence="11">
    <location>
        <begin position="164"/>
        <end position="183"/>
    </location>
</feature>
<dbReference type="GO" id="GO:0005886">
    <property type="term" value="C:plasma membrane"/>
    <property type="evidence" value="ECO:0007669"/>
    <property type="project" value="UniProtKB-SubCell"/>
</dbReference>
<dbReference type="AlphaFoldDB" id="A0A5K7ZG15"/>
<dbReference type="Pfam" id="PF02665">
    <property type="entry name" value="Nitrate_red_gam"/>
    <property type="match status" value="1"/>
</dbReference>
<evidence type="ECO:0000313" key="14">
    <source>
        <dbReference type="Proteomes" id="UP000427769"/>
    </source>
</evidence>
<feature type="transmembrane region" description="Helical" evidence="11">
    <location>
        <begin position="189"/>
        <end position="205"/>
    </location>
</feature>
<dbReference type="PROSITE" id="PS51379">
    <property type="entry name" value="4FE4S_FER_2"/>
    <property type="match status" value="2"/>
</dbReference>
<keyword evidence="2" id="KW-1003">Cell membrane</keyword>
<dbReference type="KEGG" id="dwd:DSCW_61480"/>
<evidence type="ECO:0000256" key="9">
    <source>
        <dbReference type="ARBA" id="ARBA00023014"/>
    </source>
</evidence>
<keyword evidence="14" id="KW-1185">Reference proteome</keyword>
<evidence type="ECO:0000256" key="1">
    <source>
        <dbReference type="ARBA" id="ARBA00004651"/>
    </source>
</evidence>
<proteinExistence type="predicted"/>
<keyword evidence="5" id="KW-0479">Metal-binding</keyword>
<feature type="transmembrane region" description="Helical" evidence="11">
    <location>
        <begin position="121"/>
        <end position="143"/>
    </location>
</feature>
<dbReference type="InterPro" id="IPR036197">
    <property type="entry name" value="NarG-like_sf"/>
</dbReference>
<dbReference type="GO" id="GO:0051539">
    <property type="term" value="F:4 iron, 4 sulfur cluster binding"/>
    <property type="evidence" value="ECO:0007669"/>
    <property type="project" value="UniProtKB-KW"/>
</dbReference>
<dbReference type="SUPFAM" id="SSF103501">
    <property type="entry name" value="Respiratory nitrate reductase 1 gamma chain"/>
    <property type="match status" value="1"/>
</dbReference>
<feature type="domain" description="4Fe-4S ferredoxin-type" evidence="12">
    <location>
        <begin position="334"/>
        <end position="363"/>
    </location>
</feature>
<feature type="transmembrane region" description="Helical" evidence="11">
    <location>
        <begin position="217"/>
        <end position="236"/>
    </location>
</feature>
<evidence type="ECO:0000256" key="11">
    <source>
        <dbReference type="SAM" id="Phobius"/>
    </source>
</evidence>
<name>A0A5K7ZG15_9BACT</name>
<evidence type="ECO:0000259" key="12">
    <source>
        <dbReference type="PROSITE" id="PS51379"/>
    </source>
</evidence>
<dbReference type="PANTHER" id="PTHR43255:SF1">
    <property type="entry name" value="IRON-SULFUR-BINDING OXIDOREDUCTASE FADF-RELATED"/>
    <property type="match status" value="1"/>
</dbReference>
<dbReference type="GO" id="GO:0046872">
    <property type="term" value="F:metal ion binding"/>
    <property type="evidence" value="ECO:0007669"/>
    <property type="project" value="UniProtKB-KW"/>
</dbReference>
<gene>
    <name evidence="13" type="ORF">DSCW_61480</name>
</gene>
<evidence type="ECO:0000256" key="3">
    <source>
        <dbReference type="ARBA" id="ARBA00022485"/>
    </source>
</evidence>
<evidence type="ECO:0000256" key="2">
    <source>
        <dbReference type="ARBA" id="ARBA00022475"/>
    </source>
</evidence>
<dbReference type="SUPFAM" id="SSF46548">
    <property type="entry name" value="alpha-helical ferredoxin"/>
    <property type="match status" value="1"/>
</dbReference>
<dbReference type="InterPro" id="IPR023234">
    <property type="entry name" value="NarG-like_domain"/>
</dbReference>
<dbReference type="PROSITE" id="PS00198">
    <property type="entry name" value="4FE4S_FER_1"/>
    <property type="match status" value="2"/>
</dbReference>
<reference evidence="13 14" key="1">
    <citation type="submission" date="2019-11" db="EMBL/GenBank/DDBJ databases">
        <title>Comparative genomics of hydrocarbon-degrading Desulfosarcina strains.</title>
        <authorList>
            <person name="Watanabe M."/>
            <person name="Kojima H."/>
            <person name="Fukui M."/>
        </authorList>
    </citation>
    <scope>NUCLEOTIDE SEQUENCE [LARGE SCALE GENOMIC DNA]</scope>
    <source>
        <strain evidence="13 14">PP31</strain>
    </source>
</reference>
<dbReference type="PANTHER" id="PTHR43255">
    <property type="entry name" value="IRON-SULFUR-BINDING OXIDOREDUCTASE FADF-RELATED-RELATED"/>
    <property type="match status" value="1"/>
</dbReference>
<accession>A0A5K7ZG15</accession>
<feature type="transmembrane region" description="Helical" evidence="11">
    <location>
        <begin position="12"/>
        <end position="33"/>
    </location>
</feature>
<dbReference type="Proteomes" id="UP000427769">
    <property type="component" value="Chromosome"/>
</dbReference>
<evidence type="ECO:0000256" key="8">
    <source>
        <dbReference type="ARBA" id="ARBA00023004"/>
    </source>
</evidence>
<dbReference type="Pfam" id="PF13183">
    <property type="entry name" value="Fer4_8"/>
    <property type="match status" value="1"/>
</dbReference>
<dbReference type="EMBL" id="AP021875">
    <property type="protein sequence ID" value="BBO78731.1"/>
    <property type="molecule type" value="Genomic_DNA"/>
</dbReference>
<evidence type="ECO:0000313" key="13">
    <source>
        <dbReference type="EMBL" id="BBO78731.1"/>
    </source>
</evidence>
<feature type="domain" description="4Fe-4S ferredoxin-type" evidence="12">
    <location>
        <begin position="283"/>
        <end position="312"/>
    </location>
</feature>
<evidence type="ECO:0000256" key="4">
    <source>
        <dbReference type="ARBA" id="ARBA00022692"/>
    </source>
</evidence>
<dbReference type="InterPro" id="IPR009051">
    <property type="entry name" value="Helical_ferredxn"/>
</dbReference>
<evidence type="ECO:0000256" key="7">
    <source>
        <dbReference type="ARBA" id="ARBA00023002"/>
    </source>
</evidence>
<dbReference type="InterPro" id="IPR017900">
    <property type="entry name" value="4Fe4S_Fe_S_CS"/>
</dbReference>
<protein>
    <submittedName>
        <fullName evidence="13">Electron transporter</fullName>
    </submittedName>
</protein>
<keyword evidence="4 11" id="KW-0812">Transmembrane</keyword>
<keyword evidence="9" id="KW-0411">Iron-sulfur</keyword>
<dbReference type="Gene3D" id="1.10.1060.10">
    <property type="entry name" value="Alpha-helical ferredoxin"/>
    <property type="match status" value="1"/>
</dbReference>
<keyword evidence="7" id="KW-0560">Oxidoreductase</keyword>
<evidence type="ECO:0000256" key="10">
    <source>
        <dbReference type="ARBA" id="ARBA00023136"/>
    </source>
</evidence>
<dbReference type="InterPro" id="IPR051460">
    <property type="entry name" value="HdrC_iron-sulfur_subunit"/>
</dbReference>
<evidence type="ECO:0000256" key="5">
    <source>
        <dbReference type="ARBA" id="ARBA00022723"/>
    </source>
</evidence>
<keyword evidence="10 11" id="KW-0472">Membrane</keyword>
<organism evidence="13 14">
    <name type="scientific">Desulfosarcina widdelii</name>
    <dbReference type="NCBI Taxonomy" id="947919"/>
    <lineage>
        <taxon>Bacteria</taxon>
        <taxon>Pseudomonadati</taxon>
        <taxon>Thermodesulfobacteriota</taxon>
        <taxon>Desulfobacteria</taxon>
        <taxon>Desulfobacterales</taxon>
        <taxon>Desulfosarcinaceae</taxon>
        <taxon>Desulfosarcina</taxon>
    </lineage>
</organism>
<dbReference type="OrthoDB" id="9794954at2"/>
<feature type="transmembrane region" description="Helical" evidence="11">
    <location>
        <begin position="80"/>
        <end position="101"/>
    </location>
</feature>
<keyword evidence="8" id="KW-0408">Iron</keyword>
<dbReference type="RefSeq" id="WP_155307335.1">
    <property type="nucleotide sequence ID" value="NZ_AP021875.1"/>
</dbReference>
<dbReference type="InterPro" id="IPR004017">
    <property type="entry name" value="Cys_rich_dom"/>
</dbReference>